<organism evidence="11">
    <name type="scientific">Oppiella nova</name>
    <dbReference type="NCBI Taxonomy" id="334625"/>
    <lineage>
        <taxon>Eukaryota</taxon>
        <taxon>Metazoa</taxon>
        <taxon>Ecdysozoa</taxon>
        <taxon>Arthropoda</taxon>
        <taxon>Chelicerata</taxon>
        <taxon>Arachnida</taxon>
        <taxon>Acari</taxon>
        <taxon>Acariformes</taxon>
        <taxon>Sarcoptiformes</taxon>
        <taxon>Oribatida</taxon>
        <taxon>Brachypylina</taxon>
        <taxon>Oppioidea</taxon>
        <taxon>Oppiidae</taxon>
        <taxon>Oppiella</taxon>
    </lineage>
</organism>
<feature type="domain" description="Nuclear receptor" evidence="10">
    <location>
        <begin position="8"/>
        <end position="83"/>
    </location>
</feature>
<feature type="region of interest" description="Disordered" evidence="9">
    <location>
        <begin position="93"/>
        <end position="126"/>
    </location>
</feature>
<dbReference type="PRINTS" id="PR00047">
    <property type="entry name" value="STROIDFINGER"/>
</dbReference>
<dbReference type="GO" id="GO:0004879">
    <property type="term" value="F:nuclear receptor activity"/>
    <property type="evidence" value="ECO:0007669"/>
    <property type="project" value="TreeGrafter"/>
</dbReference>
<dbReference type="Pfam" id="PF00105">
    <property type="entry name" value="zf-C4"/>
    <property type="match status" value="2"/>
</dbReference>
<evidence type="ECO:0000256" key="3">
    <source>
        <dbReference type="ARBA" id="ARBA00022833"/>
    </source>
</evidence>
<dbReference type="PANTHER" id="PTHR24082">
    <property type="entry name" value="NUCLEAR HORMONE RECEPTOR"/>
    <property type="match status" value="1"/>
</dbReference>
<feature type="compositionally biased region" description="Low complexity" evidence="9">
    <location>
        <begin position="396"/>
        <end position="412"/>
    </location>
</feature>
<evidence type="ECO:0000256" key="6">
    <source>
        <dbReference type="ARBA" id="ARBA00023163"/>
    </source>
</evidence>
<keyword evidence="8" id="KW-0539">Nucleus</keyword>
<evidence type="ECO:0000256" key="7">
    <source>
        <dbReference type="ARBA" id="ARBA00023170"/>
    </source>
</evidence>
<dbReference type="Proteomes" id="UP000728032">
    <property type="component" value="Unassembled WGS sequence"/>
</dbReference>
<dbReference type="EMBL" id="OC918299">
    <property type="protein sequence ID" value="CAD7649111.1"/>
    <property type="molecule type" value="Genomic_DNA"/>
</dbReference>
<evidence type="ECO:0000256" key="2">
    <source>
        <dbReference type="ARBA" id="ARBA00022771"/>
    </source>
</evidence>
<keyword evidence="5" id="KW-0238">DNA-binding</keyword>
<evidence type="ECO:0000256" key="5">
    <source>
        <dbReference type="ARBA" id="ARBA00023125"/>
    </source>
</evidence>
<dbReference type="GO" id="GO:0000978">
    <property type="term" value="F:RNA polymerase II cis-regulatory region sequence-specific DNA binding"/>
    <property type="evidence" value="ECO:0007669"/>
    <property type="project" value="TreeGrafter"/>
</dbReference>
<keyword evidence="3" id="KW-0862">Zinc</keyword>
<dbReference type="InterPro" id="IPR001628">
    <property type="entry name" value="Znf_hrmn_rcpt"/>
</dbReference>
<evidence type="ECO:0000256" key="1">
    <source>
        <dbReference type="ARBA" id="ARBA00022723"/>
    </source>
</evidence>
<dbReference type="GO" id="GO:0000122">
    <property type="term" value="P:negative regulation of transcription by RNA polymerase II"/>
    <property type="evidence" value="ECO:0007669"/>
    <property type="project" value="TreeGrafter"/>
</dbReference>
<dbReference type="Gene3D" id="1.10.565.10">
    <property type="entry name" value="Retinoid X Receptor"/>
    <property type="match status" value="1"/>
</dbReference>
<keyword evidence="2" id="KW-0863">Zinc-finger</keyword>
<reference evidence="11" key="1">
    <citation type="submission" date="2020-11" db="EMBL/GenBank/DDBJ databases">
        <authorList>
            <person name="Tran Van P."/>
        </authorList>
    </citation>
    <scope>NUCLEOTIDE SEQUENCE</scope>
</reference>
<dbReference type="GO" id="GO:0045944">
    <property type="term" value="P:positive regulation of transcription by RNA polymerase II"/>
    <property type="evidence" value="ECO:0007669"/>
    <property type="project" value="TreeGrafter"/>
</dbReference>
<protein>
    <recommendedName>
        <fullName evidence="10">Nuclear receptor domain-containing protein</fullName>
    </recommendedName>
</protein>
<dbReference type="SUPFAM" id="SSF48508">
    <property type="entry name" value="Nuclear receptor ligand-binding domain"/>
    <property type="match status" value="1"/>
</dbReference>
<keyword evidence="6" id="KW-0804">Transcription</keyword>
<dbReference type="InterPro" id="IPR013088">
    <property type="entry name" value="Znf_NHR/GATA"/>
</dbReference>
<keyword evidence="4" id="KW-0805">Transcription regulation</keyword>
<dbReference type="InterPro" id="IPR050234">
    <property type="entry name" value="Nuclear_hormone_rcpt_NR1"/>
</dbReference>
<keyword evidence="7" id="KW-0675">Receptor</keyword>
<evidence type="ECO:0000313" key="12">
    <source>
        <dbReference type="Proteomes" id="UP000728032"/>
    </source>
</evidence>
<dbReference type="AlphaFoldDB" id="A0A7R9QKF1"/>
<keyword evidence="12" id="KW-1185">Reference proteome</keyword>
<dbReference type="Gene3D" id="3.30.50.10">
    <property type="entry name" value="Erythroid Transcription Factor GATA-1, subunit A"/>
    <property type="match status" value="2"/>
</dbReference>
<dbReference type="PROSITE" id="PS00031">
    <property type="entry name" value="NUCLEAR_REC_DBD_1"/>
    <property type="match status" value="1"/>
</dbReference>
<gene>
    <name evidence="11" type="ORF">ONB1V03_LOCUS7103</name>
</gene>
<feature type="domain" description="Nuclear receptor" evidence="10">
    <location>
        <begin position="341"/>
        <end position="379"/>
    </location>
</feature>
<accession>A0A7R9QKF1</accession>
<evidence type="ECO:0000313" key="11">
    <source>
        <dbReference type="EMBL" id="CAD7649111.1"/>
    </source>
</evidence>
<name>A0A7R9QKF1_9ACAR</name>
<dbReference type="GO" id="GO:0008270">
    <property type="term" value="F:zinc ion binding"/>
    <property type="evidence" value="ECO:0007669"/>
    <property type="project" value="UniProtKB-KW"/>
</dbReference>
<keyword evidence="1" id="KW-0479">Metal-binding</keyword>
<evidence type="ECO:0000259" key="10">
    <source>
        <dbReference type="PROSITE" id="PS51030"/>
    </source>
</evidence>
<dbReference type="SMART" id="SM00399">
    <property type="entry name" value="ZnF_C4"/>
    <property type="match status" value="2"/>
</dbReference>
<dbReference type="PANTHER" id="PTHR24082:SF283">
    <property type="entry name" value="NUCLEAR HORMONE RECEPTOR HR96"/>
    <property type="match status" value="1"/>
</dbReference>
<proteinExistence type="predicted"/>
<evidence type="ECO:0000256" key="4">
    <source>
        <dbReference type="ARBA" id="ARBA00023015"/>
    </source>
</evidence>
<dbReference type="GO" id="GO:0030154">
    <property type="term" value="P:cell differentiation"/>
    <property type="evidence" value="ECO:0007669"/>
    <property type="project" value="TreeGrafter"/>
</dbReference>
<dbReference type="OrthoDB" id="6355676at2759"/>
<dbReference type="EMBL" id="CAJPVJ010003474">
    <property type="protein sequence ID" value="CAG2167606.1"/>
    <property type="molecule type" value="Genomic_DNA"/>
</dbReference>
<evidence type="ECO:0000256" key="8">
    <source>
        <dbReference type="ARBA" id="ARBA00023242"/>
    </source>
</evidence>
<sequence>MTDIDDTPKLCGVCGDKALGKNFCALSCESCKAFFRRNASNYHKMKCYYGEKCRIDLEMRTICRKCRLKKCFAIGMRKEWILNDEEKEMRRRKIENNKHNKHKPNKVNTKTVDKSDDNSSSSQSLMATDNEAIDGINIIEILDNNNVSEEQISSQIKEIENSFVDHNHISEEAYKKALELELAVLPIPRPIHTNVFNETEGMRFTELIQVTSCFRSPVPKCTSQVFNFTDAVTVLIKKCDEEVREVVQAFKKLNAFRSMCESDQLLLLKYGAIQMICMRAVHCYDDSTENWCIPMDHDNATLVKLKILREHTIDLYFPLKQFLCRIGREYDSDETILDLEYRCPFKGDCRIDVVTRKFCRRCRLKKCFDLGMKKEFILTDDQKRIRKSKKDKQNAKKSSNSSESDNTIDSTSGNSGDNHVLNEGVDNDLLIEVFGNNSLSDEEINNQVMEIESYIMGNNAKPIVTEVCEKAAESEFAVIPIARPITHYSHTFNELEANRLSELLSATHILKMPSVLPKVKYEVKHINQGCMDWIKMCEREILKFIRLLENDRG</sequence>
<evidence type="ECO:0000256" key="9">
    <source>
        <dbReference type="SAM" id="MobiDB-lite"/>
    </source>
</evidence>
<dbReference type="PROSITE" id="PS51030">
    <property type="entry name" value="NUCLEAR_REC_DBD_2"/>
    <property type="match status" value="2"/>
</dbReference>
<dbReference type="InterPro" id="IPR035500">
    <property type="entry name" value="NHR-like_dom_sf"/>
</dbReference>
<feature type="region of interest" description="Disordered" evidence="9">
    <location>
        <begin position="387"/>
        <end position="419"/>
    </location>
</feature>
<dbReference type="SUPFAM" id="SSF57716">
    <property type="entry name" value="Glucocorticoid receptor-like (DNA-binding domain)"/>
    <property type="match status" value="2"/>
</dbReference>